<keyword evidence="8" id="KW-1185">Reference proteome</keyword>
<gene>
    <name evidence="7" type="ORF">M430DRAFT_116908</name>
</gene>
<reference evidence="7 8" key="1">
    <citation type="journal article" date="2018" name="New Phytol.">
        <title>Comparative genomics and transcriptomics depict ericoid mycorrhizal fungi as versatile saprotrophs and plant mutualists.</title>
        <authorList>
            <person name="Martino E."/>
            <person name="Morin E."/>
            <person name="Grelet G.A."/>
            <person name="Kuo A."/>
            <person name="Kohler A."/>
            <person name="Daghino S."/>
            <person name="Barry K.W."/>
            <person name="Cichocki N."/>
            <person name="Clum A."/>
            <person name="Dockter R.B."/>
            <person name="Hainaut M."/>
            <person name="Kuo R.C."/>
            <person name="LaButti K."/>
            <person name="Lindahl B.D."/>
            <person name="Lindquist E.A."/>
            <person name="Lipzen A."/>
            <person name="Khouja H.R."/>
            <person name="Magnuson J."/>
            <person name="Murat C."/>
            <person name="Ohm R.A."/>
            <person name="Singer S.W."/>
            <person name="Spatafora J.W."/>
            <person name="Wang M."/>
            <person name="Veneault-Fourrey C."/>
            <person name="Henrissat B."/>
            <person name="Grigoriev I.V."/>
            <person name="Martin F.M."/>
            <person name="Perotto S."/>
        </authorList>
    </citation>
    <scope>NUCLEOTIDE SEQUENCE [LARGE SCALE GENOMIC DNA]</scope>
    <source>
        <strain evidence="7 8">ATCC 22711</strain>
    </source>
</reference>
<feature type="transmembrane region" description="Helical" evidence="6">
    <location>
        <begin position="199"/>
        <end position="219"/>
    </location>
</feature>
<feature type="transmembrane region" description="Helical" evidence="6">
    <location>
        <begin position="340"/>
        <end position="361"/>
    </location>
</feature>
<feature type="transmembrane region" description="Helical" evidence="6">
    <location>
        <begin position="130"/>
        <end position="150"/>
    </location>
</feature>
<dbReference type="PANTHER" id="PTHR45649">
    <property type="entry name" value="AMINO-ACID PERMEASE BAT1"/>
    <property type="match status" value="1"/>
</dbReference>
<keyword evidence="4 6" id="KW-1133">Transmembrane helix</keyword>
<dbReference type="InterPro" id="IPR002293">
    <property type="entry name" value="AA/rel_permease1"/>
</dbReference>
<organism evidence="7 8">
    <name type="scientific">Amorphotheca resinae ATCC 22711</name>
    <dbReference type="NCBI Taxonomy" id="857342"/>
    <lineage>
        <taxon>Eukaryota</taxon>
        <taxon>Fungi</taxon>
        <taxon>Dikarya</taxon>
        <taxon>Ascomycota</taxon>
        <taxon>Pezizomycotina</taxon>
        <taxon>Leotiomycetes</taxon>
        <taxon>Helotiales</taxon>
        <taxon>Amorphothecaceae</taxon>
        <taxon>Amorphotheca</taxon>
    </lineage>
</organism>
<protein>
    <recommendedName>
        <fullName evidence="9">Amino acid permease/ SLC12A domain-containing protein</fullName>
    </recommendedName>
</protein>
<dbReference type="EMBL" id="KZ679008">
    <property type="protein sequence ID" value="PSS23092.1"/>
    <property type="molecule type" value="Genomic_DNA"/>
</dbReference>
<dbReference type="Proteomes" id="UP000241818">
    <property type="component" value="Unassembled WGS sequence"/>
</dbReference>
<comment type="subcellular location">
    <subcellularLocation>
        <location evidence="1">Membrane</location>
        <topology evidence="1">Multi-pass membrane protein</topology>
    </subcellularLocation>
</comment>
<evidence type="ECO:0000256" key="4">
    <source>
        <dbReference type="ARBA" id="ARBA00022989"/>
    </source>
</evidence>
<keyword evidence="3 6" id="KW-0812">Transmembrane</keyword>
<evidence type="ECO:0000256" key="2">
    <source>
        <dbReference type="ARBA" id="ARBA00022448"/>
    </source>
</evidence>
<dbReference type="InParanoid" id="A0A2T3B8C7"/>
<feature type="transmembrane region" description="Helical" evidence="6">
    <location>
        <begin position="87"/>
        <end position="110"/>
    </location>
</feature>
<evidence type="ECO:0000313" key="7">
    <source>
        <dbReference type="EMBL" id="PSS23092.1"/>
    </source>
</evidence>
<feature type="transmembrane region" description="Helical" evidence="6">
    <location>
        <begin position="294"/>
        <end position="319"/>
    </location>
</feature>
<feature type="transmembrane region" description="Helical" evidence="6">
    <location>
        <begin position="410"/>
        <end position="434"/>
    </location>
</feature>
<dbReference type="OrthoDB" id="2417308at2759"/>
<evidence type="ECO:0000256" key="3">
    <source>
        <dbReference type="ARBA" id="ARBA00022692"/>
    </source>
</evidence>
<sequence length="498" mass="54121">MPRQFSTLSTLAIAFLLTSSWIGYGATFPYPLAAGGGPGVFWGLLIAAFACSVITTGLAELSSAFPSTGGQYHFAFMISTEKTRAPVAFMMGWLSVVAYCLFTASATIVNAQIVGALATFWHPDYTAKQWQIYLLYILFQILATVVVVLFPKALPKTEIMFFIISVTGCLVFFVTVLATSETKQPGHVVFTDVTNVTGWGDGIAFLLGIGTSMYAFIATDGASHLAEELPNPGKGVPRTMMLSLIMGVTTVVPWTLAFMFSSNDLAAAEDSVLPILTIFQQALRNKSGSTFLGFWFLVVYFGSIVSATAATGRVTWAFARDNGLPFSSLLAKVHPKLQMPANATIASSVFIICYGAIYVGSTTAFNSFISMSILSLNITYAIPQGILLWRGRDKVLPANRQFNLGKWFGPACNIFCVAWVSLYTVLFCLPTYLPAEVNDMNYVSVVVAGVALIIAIFWYGGKNKTFTGPHINMEVLEAAQMRPIDVETQPEYHEPKKE</sequence>
<evidence type="ECO:0000256" key="1">
    <source>
        <dbReference type="ARBA" id="ARBA00004141"/>
    </source>
</evidence>
<dbReference type="STRING" id="857342.A0A2T3B8C7"/>
<evidence type="ECO:0000256" key="5">
    <source>
        <dbReference type="ARBA" id="ARBA00023136"/>
    </source>
</evidence>
<dbReference type="GO" id="GO:0022857">
    <property type="term" value="F:transmembrane transporter activity"/>
    <property type="evidence" value="ECO:0007669"/>
    <property type="project" value="InterPro"/>
</dbReference>
<dbReference type="Gene3D" id="1.20.1740.10">
    <property type="entry name" value="Amino acid/polyamine transporter I"/>
    <property type="match status" value="1"/>
</dbReference>
<feature type="transmembrane region" description="Helical" evidence="6">
    <location>
        <begin position="159"/>
        <end position="179"/>
    </location>
</feature>
<keyword evidence="5 6" id="KW-0472">Membrane</keyword>
<feature type="transmembrane region" description="Helical" evidence="6">
    <location>
        <begin position="41"/>
        <end position="66"/>
    </location>
</feature>
<feature type="transmembrane region" description="Helical" evidence="6">
    <location>
        <begin position="440"/>
        <end position="460"/>
    </location>
</feature>
<dbReference type="PANTHER" id="PTHR45649:SF11">
    <property type="entry name" value="TRANSPORTER, PUTATIVE (EUROFUNG)-RELATED"/>
    <property type="match status" value="1"/>
</dbReference>
<keyword evidence="2" id="KW-0813">Transport</keyword>
<evidence type="ECO:0000256" key="6">
    <source>
        <dbReference type="SAM" id="Phobius"/>
    </source>
</evidence>
<dbReference type="PIRSF" id="PIRSF006060">
    <property type="entry name" value="AA_transporter"/>
    <property type="match status" value="1"/>
</dbReference>
<accession>A0A2T3B8C7</accession>
<proteinExistence type="predicted"/>
<dbReference type="GeneID" id="36569734"/>
<dbReference type="Pfam" id="PF13520">
    <property type="entry name" value="AA_permease_2"/>
    <property type="match status" value="1"/>
</dbReference>
<evidence type="ECO:0008006" key="9">
    <source>
        <dbReference type="Google" id="ProtNLM"/>
    </source>
</evidence>
<dbReference type="RefSeq" id="XP_024723138.1">
    <property type="nucleotide sequence ID" value="XM_024861653.1"/>
</dbReference>
<feature type="transmembrane region" description="Helical" evidence="6">
    <location>
        <begin position="367"/>
        <end position="389"/>
    </location>
</feature>
<dbReference type="AlphaFoldDB" id="A0A2T3B8C7"/>
<dbReference type="GO" id="GO:0016020">
    <property type="term" value="C:membrane"/>
    <property type="evidence" value="ECO:0007669"/>
    <property type="project" value="UniProtKB-SubCell"/>
</dbReference>
<name>A0A2T3B8C7_AMORE</name>
<evidence type="ECO:0000313" key="8">
    <source>
        <dbReference type="Proteomes" id="UP000241818"/>
    </source>
</evidence>